<proteinExistence type="inferred from homology"/>
<reference evidence="13 14" key="1">
    <citation type="journal article" date="2020" name="Carbohydr. Polym.">
        <title>Characterization and optimization of production of bacterial cellulose from strain CGMCC 17276 based on whole-genome analysis.</title>
        <authorList>
            <person name="Lu T."/>
            <person name="Gao H."/>
            <person name="Liao B."/>
            <person name="Wu J."/>
            <person name="Zhang W."/>
            <person name="Huang J."/>
            <person name="Liu M."/>
            <person name="Huang J."/>
            <person name="Chang Z."/>
            <person name="Jin M."/>
            <person name="Yi Z."/>
            <person name="Jiang D."/>
        </authorList>
    </citation>
    <scope>NUCLEOTIDE SEQUENCE [LARGE SCALE GENOMIC DNA]</scope>
    <source>
        <strain evidence="13 14">CGMCC 17276</strain>
    </source>
</reference>
<dbReference type="EC" id="6.1.1.17" evidence="10"/>
<comment type="subunit">
    <text evidence="3 10">Monomer.</text>
</comment>
<keyword evidence="7 10" id="KW-0067">ATP-binding</keyword>
<keyword evidence="9 10" id="KW-0030">Aminoacyl-tRNA synthetase</keyword>
<feature type="domain" description="Aminoacyl-tRNA synthetase class I anticodon-binding" evidence="12">
    <location>
        <begin position="326"/>
        <end position="464"/>
    </location>
</feature>
<dbReference type="Gene3D" id="1.10.10.350">
    <property type="match status" value="1"/>
</dbReference>
<evidence type="ECO:0000256" key="8">
    <source>
        <dbReference type="ARBA" id="ARBA00022917"/>
    </source>
</evidence>
<dbReference type="AlphaFoldDB" id="A0A857FQS4"/>
<evidence type="ECO:0000256" key="3">
    <source>
        <dbReference type="ARBA" id="ARBA00011245"/>
    </source>
</evidence>
<sequence>MTVRTRFAPSPTGLLHIGNARAALFNFLYARHHGGQFVLRIEDTDRERSTQQAVDVLFDGLAWMGIESDEKPVFQSTRQGRHAEVAHELLEKGLAYRCYCTADELKEMREKAMAEGRPPRYNGMWRDRDPADAPANTPYTIRIKAPREGETTIHDLVQGDVRVANSELDDMIILRADGTPVYQLAVVVDDHDMDITHVIRGDDHLTNTFRQAMIYRAMGWNLPHFAHLPLIHGPDGAKLSKRHGAQSVVEFREMGYLPEALNNYLLRLGWGHGDAEILSREEQIRLFDLDGVGRSPSRMDYAKLLHINGVWLRQADDTRLTNDVMERLAKMEGVDTSDATRAKVLALMPGLKERAKTLVELADNAAFLGRSLPLAFDPKAEKQLSAENRVMLGKLAAALKATEPFSKEAIDATLRQFAETHEMKLGKVAQPLRAAVTGSTMSPGIDDTLVALGRDEVLARINAVAAHE</sequence>
<evidence type="ECO:0000313" key="13">
    <source>
        <dbReference type="EMBL" id="QHC35557.1"/>
    </source>
</evidence>
<evidence type="ECO:0000256" key="7">
    <source>
        <dbReference type="ARBA" id="ARBA00022840"/>
    </source>
</evidence>
<feature type="binding site" evidence="10">
    <location>
        <position position="241"/>
    </location>
    <ligand>
        <name>ATP</name>
        <dbReference type="ChEBI" id="CHEBI:30616"/>
    </ligand>
</feature>
<accession>A0A857FQS4</accession>
<dbReference type="HAMAP" id="MF_00022">
    <property type="entry name" value="Glu_tRNA_synth_type1"/>
    <property type="match status" value="1"/>
</dbReference>
<dbReference type="InterPro" id="IPR033910">
    <property type="entry name" value="GluRS_core"/>
</dbReference>
<keyword evidence="5 10" id="KW-0436">Ligase</keyword>
<dbReference type="Pfam" id="PF00749">
    <property type="entry name" value="tRNA-synt_1c"/>
    <property type="match status" value="1"/>
</dbReference>
<evidence type="ECO:0000313" key="14">
    <source>
        <dbReference type="Proteomes" id="UP000464674"/>
    </source>
</evidence>
<evidence type="ECO:0000259" key="12">
    <source>
        <dbReference type="Pfam" id="PF19269"/>
    </source>
</evidence>
<dbReference type="Proteomes" id="UP000464674">
    <property type="component" value="Chromosome"/>
</dbReference>
<comment type="caution">
    <text evidence="10">Lacks conserved residue(s) required for the propagation of feature annotation.</text>
</comment>
<dbReference type="Pfam" id="PF19269">
    <property type="entry name" value="Anticodon_2"/>
    <property type="match status" value="1"/>
</dbReference>
<keyword evidence="8 10" id="KW-0648">Protein biosynthesis</keyword>
<dbReference type="SUPFAM" id="SSF48163">
    <property type="entry name" value="An anticodon-binding domain of class I aminoacyl-tRNA synthetases"/>
    <property type="match status" value="1"/>
</dbReference>
<dbReference type="InterPro" id="IPR049940">
    <property type="entry name" value="GluQ/Sye"/>
</dbReference>
<organism evidence="13 14">
    <name type="scientific">Komagataeibacter xylinus</name>
    <name type="common">Gluconacetobacter xylinus</name>
    <dbReference type="NCBI Taxonomy" id="28448"/>
    <lineage>
        <taxon>Bacteria</taxon>
        <taxon>Pseudomonadati</taxon>
        <taxon>Pseudomonadota</taxon>
        <taxon>Alphaproteobacteria</taxon>
        <taxon>Acetobacterales</taxon>
        <taxon>Acetobacteraceae</taxon>
        <taxon>Komagataeibacter</taxon>
    </lineage>
</organism>
<dbReference type="GO" id="GO:0006424">
    <property type="term" value="P:glutamyl-tRNA aminoacylation"/>
    <property type="evidence" value="ECO:0007669"/>
    <property type="project" value="UniProtKB-UniRule"/>
</dbReference>
<keyword evidence="4 10" id="KW-0963">Cytoplasm</keyword>
<dbReference type="InterPro" id="IPR008925">
    <property type="entry name" value="aa_tRNA-synth_I_cd-bd_sf"/>
</dbReference>
<dbReference type="InterPro" id="IPR020751">
    <property type="entry name" value="aa-tRNA-synth_I_codon-bd_sub2"/>
</dbReference>
<dbReference type="NCBIfam" id="TIGR00464">
    <property type="entry name" value="gltX_bact"/>
    <property type="match status" value="1"/>
</dbReference>
<dbReference type="GO" id="GO:0005829">
    <property type="term" value="C:cytosol"/>
    <property type="evidence" value="ECO:0007669"/>
    <property type="project" value="TreeGrafter"/>
</dbReference>
<comment type="catalytic activity">
    <reaction evidence="10">
        <text>tRNA(Glu) + L-glutamate + ATP = L-glutamyl-tRNA(Glu) + AMP + diphosphate</text>
        <dbReference type="Rhea" id="RHEA:23540"/>
        <dbReference type="Rhea" id="RHEA-COMP:9663"/>
        <dbReference type="Rhea" id="RHEA-COMP:9680"/>
        <dbReference type="ChEBI" id="CHEBI:29985"/>
        <dbReference type="ChEBI" id="CHEBI:30616"/>
        <dbReference type="ChEBI" id="CHEBI:33019"/>
        <dbReference type="ChEBI" id="CHEBI:78442"/>
        <dbReference type="ChEBI" id="CHEBI:78520"/>
        <dbReference type="ChEBI" id="CHEBI:456215"/>
        <dbReference type="EC" id="6.1.1.17"/>
    </reaction>
</comment>
<dbReference type="InterPro" id="IPR020058">
    <property type="entry name" value="Glu/Gln-tRNA-synth_Ib_cat-dom"/>
</dbReference>
<evidence type="ECO:0000256" key="1">
    <source>
        <dbReference type="ARBA" id="ARBA00004496"/>
    </source>
</evidence>
<dbReference type="GO" id="GO:0005524">
    <property type="term" value="F:ATP binding"/>
    <property type="evidence" value="ECO:0007669"/>
    <property type="project" value="UniProtKB-UniRule"/>
</dbReference>
<evidence type="ECO:0000256" key="9">
    <source>
        <dbReference type="ARBA" id="ARBA00023146"/>
    </source>
</evidence>
<dbReference type="GO" id="GO:0000049">
    <property type="term" value="F:tRNA binding"/>
    <property type="evidence" value="ECO:0007669"/>
    <property type="project" value="InterPro"/>
</dbReference>
<dbReference type="InterPro" id="IPR004527">
    <property type="entry name" value="Glu-tRNA-ligase_bac/mito"/>
</dbReference>
<dbReference type="SUPFAM" id="SSF52374">
    <property type="entry name" value="Nucleotidylyl transferase"/>
    <property type="match status" value="1"/>
</dbReference>
<feature type="domain" description="Glutamyl/glutaminyl-tRNA synthetase class Ib catalytic" evidence="11">
    <location>
        <begin position="3"/>
        <end position="304"/>
    </location>
</feature>
<feature type="short sequence motif" description="'KMSKS' region" evidence="10">
    <location>
        <begin position="238"/>
        <end position="242"/>
    </location>
</feature>
<dbReference type="RefSeq" id="WP_159262010.1">
    <property type="nucleotide sequence ID" value="NZ_CP041348.1"/>
</dbReference>
<comment type="similarity">
    <text evidence="2 10">Belongs to the class-I aminoacyl-tRNA synthetase family. Glutamate--tRNA ligase type 1 subfamily.</text>
</comment>
<dbReference type="GO" id="GO:0008270">
    <property type="term" value="F:zinc ion binding"/>
    <property type="evidence" value="ECO:0007669"/>
    <property type="project" value="InterPro"/>
</dbReference>
<dbReference type="PROSITE" id="PS00178">
    <property type="entry name" value="AA_TRNA_LIGASE_I"/>
    <property type="match status" value="1"/>
</dbReference>
<dbReference type="CDD" id="cd00808">
    <property type="entry name" value="GluRS_core"/>
    <property type="match status" value="1"/>
</dbReference>
<dbReference type="PRINTS" id="PR00987">
    <property type="entry name" value="TRNASYNTHGLU"/>
</dbReference>
<name>A0A857FQS4_KOMXY</name>
<keyword evidence="6 10" id="KW-0547">Nucleotide-binding</keyword>
<evidence type="ECO:0000256" key="5">
    <source>
        <dbReference type="ARBA" id="ARBA00022598"/>
    </source>
</evidence>
<evidence type="ECO:0000256" key="6">
    <source>
        <dbReference type="ARBA" id="ARBA00022741"/>
    </source>
</evidence>
<dbReference type="PANTHER" id="PTHR43311:SF2">
    <property type="entry name" value="GLUTAMATE--TRNA LIGASE, MITOCHONDRIAL-RELATED"/>
    <property type="match status" value="1"/>
</dbReference>
<dbReference type="FunFam" id="3.40.50.620:FF:000007">
    <property type="entry name" value="Glutamate--tRNA ligase"/>
    <property type="match status" value="1"/>
</dbReference>
<gene>
    <name evidence="10" type="primary">gltX</name>
    <name evidence="13" type="ORF">FMA36_08710</name>
</gene>
<dbReference type="EMBL" id="CP041348">
    <property type="protein sequence ID" value="QHC35557.1"/>
    <property type="molecule type" value="Genomic_DNA"/>
</dbReference>
<evidence type="ECO:0000259" key="11">
    <source>
        <dbReference type="Pfam" id="PF00749"/>
    </source>
</evidence>
<dbReference type="InterPro" id="IPR014729">
    <property type="entry name" value="Rossmann-like_a/b/a_fold"/>
</dbReference>
<dbReference type="Gene3D" id="3.40.50.620">
    <property type="entry name" value="HUPs"/>
    <property type="match status" value="1"/>
</dbReference>
<comment type="function">
    <text evidence="10">Catalyzes the attachment of glutamate to tRNA(Glu) in a two-step reaction: glutamate is first activated by ATP to form Glu-AMP and then transferred to the acceptor end of tRNA(Glu).</text>
</comment>
<comment type="subcellular location">
    <subcellularLocation>
        <location evidence="1 10">Cytoplasm</location>
    </subcellularLocation>
</comment>
<dbReference type="OrthoDB" id="9807503at2"/>
<feature type="short sequence motif" description="'HIGH' region" evidence="10">
    <location>
        <begin position="9"/>
        <end position="19"/>
    </location>
</feature>
<dbReference type="InterPro" id="IPR001412">
    <property type="entry name" value="aa-tRNA-synth_I_CS"/>
</dbReference>
<protein>
    <recommendedName>
        <fullName evidence="10">Glutamate--tRNA ligase</fullName>
        <ecNumber evidence="10">6.1.1.17</ecNumber>
    </recommendedName>
    <alternativeName>
        <fullName evidence="10">Glutamyl-tRNA synthetase</fullName>
        <shortName evidence="10">GluRS</shortName>
    </alternativeName>
</protein>
<dbReference type="GO" id="GO:0004818">
    <property type="term" value="F:glutamate-tRNA ligase activity"/>
    <property type="evidence" value="ECO:0007669"/>
    <property type="project" value="UniProtKB-UniRule"/>
</dbReference>
<dbReference type="InterPro" id="IPR000924">
    <property type="entry name" value="Glu/Gln-tRNA-synth"/>
</dbReference>
<dbReference type="PANTHER" id="PTHR43311">
    <property type="entry name" value="GLUTAMATE--TRNA LIGASE"/>
    <property type="match status" value="1"/>
</dbReference>
<evidence type="ECO:0000256" key="4">
    <source>
        <dbReference type="ARBA" id="ARBA00022490"/>
    </source>
</evidence>
<evidence type="ECO:0000256" key="2">
    <source>
        <dbReference type="ARBA" id="ARBA00007894"/>
    </source>
</evidence>
<evidence type="ECO:0000256" key="10">
    <source>
        <dbReference type="HAMAP-Rule" id="MF_00022"/>
    </source>
</evidence>
<dbReference type="InterPro" id="IPR045462">
    <property type="entry name" value="aa-tRNA-synth_I_cd-bd"/>
</dbReference>